<dbReference type="EMBL" id="KZ452001">
    <property type="protein sequence ID" value="PKA52742.1"/>
    <property type="molecule type" value="Genomic_DNA"/>
</dbReference>
<name>A0A2I0AB22_9ASPA</name>
<sequence length="276" mass="29590">MVARTRGTNSAVHSTQTGEPSVKAPGDETSASTSRRHPGSTSSFRGTRISELQGMLANLTDLVTGLTTQQAVFFRQTQLVCSAVLSPTPLSSVTAVCDPLPRVATVRDALPRVAPVPEPLPLTAAVPVPLPAGDPSVQSSSSSQPLRYRLPHPEVHQNQNPLPPFAPCPLPQHTFFPPAFPPFLAGRNSLFPSIQALSGGPDAFFGSLDGNASFSDTIRQTPVPEDFRPPRLEAYRGTTDPREHIQGFEAAIRYFYLDEATKCHLLANTLKGATFS</sequence>
<protein>
    <submittedName>
        <fullName evidence="2">Uncharacterized protein</fullName>
    </submittedName>
</protein>
<reference evidence="2 3" key="1">
    <citation type="journal article" date="2017" name="Nature">
        <title>The Apostasia genome and the evolution of orchids.</title>
        <authorList>
            <person name="Zhang G.Q."/>
            <person name="Liu K.W."/>
            <person name="Li Z."/>
            <person name="Lohaus R."/>
            <person name="Hsiao Y.Y."/>
            <person name="Niu S.C."/>
            <person name="Wang J.Y."/>
            <person name="Lin Y.C."/>
            <person name="Xu Q."/>
            <person name="Chen L.J."/>
            <person name="Yoshida K."/>
            <person name="Fujiwara S."/>
            <person name="Wang Z.W."/>
            <person name="Zhang Y.Q."/>
            <person name="Mitsuda N."/>
            <person name="Wang M."/>
            <person name="Liu G.H."/>
            <person name="Pecoraro L."/>
            <person name="Huang H.X."/>
            <person name="Xiao X.J."/>
            <person name="Lin M."/>
            <person name="Wu X.Y."/>
            <person name="Wu W.L."/>
            <person name="Chen Y.Y."/>
            <person name="Chang S.B."/>
            <person name="Sakamoto S."/>
            <person name="Ohme-Takagi M."/>
            <person name="Yagi M."/>
            <person name="Zeng S.J."/>
            <person name="Shen C.Y."/>
            <person name="Yeh C.M."/>
            <person name="Luo Y.B."/>
            <person name="Tsai W.C."/>
            <person name="Van de Peer Y."/>
            <person name="Liu Z.J."/>
        </authorList>
    </citation>
    <scope>NUCLEOTIDE SEQUENCE [LARGE SCALE GENOMIC DNA]</scope>
    <source>
        <strain evidence="3">cv. Shenzhen</strain>
        <tissue evidence="2">Stem</tissue>
    </source>
</reference>
<dbReference type="AlphaFoldDB" id="A0A2I0AB22"/>
<feature type="compositionally biased region" description="Polar residues" evidence="1">
    <location>
        <begin position="29"/>
        <end position="45"/>
    </location>
</feature>
<keyword evidence="3" id="KW-1185">Reference proteome</keyword>
<proteinExistence type="predicted"/>
<dbReference type="Proteomes" id="UP000236161">
    <property type="component" value="Unassembled WGS sequence"/>
</dbReference>
<evidence type="ECO:0000256" key="1">
    <source>
        <dbReference type="SAM" id="MobiDB-lite"/>
    </source>
</evidence>
<organism evidence="2 3">
    <name type="scientific">Apostasia shenzhenica</name>
    <dbReference type="NCBI Taxonomy" id="1088818"/>
    <lineage>
        <taxon>Eukaryota</taxon>
        <taxon>Viridiplantae</taxon>
        <taxon>Streptophyta</taxon>
        <taxon>Embryophyta</taxon>
        <taxon>Tracheophyta</taxon>
        <taxon>Spermatophyta</taxon>
        <taxon>Magnoliopsida</taxon>
        <taxon>Liliopsida</taxon>
        <taxon>Asparagales</taxon>
        <taxon>Orchidaceae</taxon>
        <taxon>Apostasioideae</taxon>
        <taxon>Apostasia</taxon>
    </lineage>
</organism>
<feature type="region of interest" description="Disordered" evidence="1">
    <location>
        <begin position="1"/>
        <end position="45"/>
    </location>
</feature>
<evidence type="ECO:0000313" key="2">
    <source>
        <dbReference type="EMBL" id="PKA52742.1"/>
    </source>
</evidence>
<feature type="compositionally biased region" description="Polar residues" evidence="1">
    <location>
        <begin position="1"/>
        <end position="19"/>
    </location>
</feature>
<gene>
    <name evidence="2" type="ORF">AXF42_Ash001723</name>
</gene>
<accession>A0A2I0AB22</accession>
<evidence type="ECO:0000313" key="3">
    <source>
        <dbReference type="Proteomes" id="UP000236161"/>
    </source>
</evidence>